<evidence type="ECO:0000313" key="1">
    <source>
        <dbReference type="EMBL" id="PRR73407.1"/>
    </source>
</evidence>
<sequence length="252" mass="28614">MKRFVDLTQPWSIKTPPFPTYPAPIVQYIKRLSTNRVVAQRVETTMHVGTHLDGPLHFVDSGRDIASIPLERLIGPGVVVDISDEVGPYEIYRPENITKKVEVKKGDVLIIHTGFHHYSCESKDFDEDAYFCKHPGPTREFAEWALAMELRWIGVDCGSADHPMNTVVRSLRPDHAARVEKVIGRPLDDAFPPEDYQVMHFHLFPHELIHVENIGGDIDELLNQRINLIGVFPWKFVGGEASICRVVAFLDI</sequence>
<keyword evidence="1" id="KW-0378">Hydrolase</keyword>
<dbReference type="EMBL" id="PVXL01000040">
    <property type="protein sequence ID" value="PRR73407.1"/>
    <property type="molecule type" value="Genomic_DNA"/>
</dbReference>
<dbReference type="Proteomes" id="UP000239430">
    <property type="component" value="Unassembled WGS sequence"/>
</dbReference>
<dbReference type="Pfam" id="PF04199">
    <property type="entry name" value="Cyclase"/>
    <property type="match status" value="1"/>
</dbReference>
<dbReference type="AlphaFoldDB" id="A0A9X7J4M5"/>
<comment type="caution">
    <text evidence="1">The sequence shown here is derived from an EMBL/GenBank/DDBJ whole genome shotgun (WGS) entry which is preliminary data.</text>
</comment>
<protein>
    <submittedName>
        <fullName evidence="1">Kynurenine formamidase</fullName>
        <ecNumber evidence="1">3.5.1.9</ecNumber>
    </submittedName>
</protein>
<reference evidence="1 2" key="1">
    <citation type="submission" date="2018-03" db="EMBL/GenBank/DDBJ databases">
        <title>Genome sequence of Moorella stamsii DSM 26217.</title>
        <authorList>
            <person name="Poehlein A."/>
            <person name="Daniel R."/>
        </authorList>
    </citation>
    <scope>NUCLEOTIDE SEQUENCE [LARGE SCALE GENOMIC DNA]</scope>
    <source>
        <strain evidence="2">DSM 26217</strain>
    </source>
</reference>
<dbReference type="SUPFAM" id="SSF102198">
    <property type="entry name" value="Putative cyclase"/>
    <property type="match status" value="1"/>
</dbReference>
<dbReference type="PANTHER" id="PTHR31118">
    <property type="entry name" value="CYCLASE-LIKE PROTEIN 2"/>
    <property type="match status" value="1"/>
</dbReference>
<dbReference type="GO" id="GO:0019441">
    <property type="term" value="P:L-tryptophan catabolic process to kynurenine"/>
    <property type="evidence" value="ECO:0007669"/>
    <property type="project" value="InterPro"/>
</dbReference>
<dbReference type="InterPro" id="IPR037175">
    <property type="entry name" value="KFase_sf"/>
</dbReference>
<dbReference type="PANTHER" id="PTHR31118:SF32">
    <property type="entry name" value="KYNURENINE FORMAMIDASE"/>
    <property type="match status" value="1"/>
</dbReference>
<organism evidence="1 2">
    <name type="scientific">Neomoorella stamsii</name>
    <dbReference type="NCBI Taxonomy" id="1266720"/>
    <lineage>
        <taxon>Bacteria</taxon>
        <taxon>Bacillati</taxon>
        <taxon>Bacillota</taxon>
        <taxon>Clostridia</taxon>
        <taxon>Neomoorellales</taxon>
        <taxon>Neomoorellaceae</taxon>
        <taxon>Neomoorella</taxon>
    </lineage>
</organism>
<proteinExistence type="predicted"/>
<evidence type="ECO:0000313" key="2">
    <source>
        <dbReference type="Proteomes" id="UP000239430"/>
    </source>
</evidence>
<gene>
    <name evidence="1" type="primary">kynB_4</name>
    <name evidence="1" type="ORF">MOST_12550</name>
</gene>
<dbReference type="Gene3D" id="3.50.30.50">
    <property type="entry name" value="Putative cyclase"/>
    <property type="match status" value="1"/>
</dbReference>
<dbReference type="GO" id="GO:0004061">
    <property type="term" value="F:arylformamidase activity"/>
    <property type="evidence" value="ECO:0007669"/>
    <property type="project" value="UniProtKB-EC"/>
</dbReference>
<keyword evidence="2" id="KW-1185">Reference proteome</keyword>
<name>A0A9X7J4M5_9FIRM</name>
<dbReference type="RefSeq" id="WP_054938044.1">
    <property type="nucleotide sequence ID" value="NZ_PVXL01000040.1"/>
</dbReference>
<accession>A0A9X7J4M5</accession>
<dbReference type="EC" id="3.5.1.9" evidence="1"/>
<dbReference type="InterPro" id="IPR007325">
    <property type="entry name" value="KFase/CYL"/>
</dbReference>